<proteinExistence type="predicted"/>
<gene>
    <name evidence="1" type="ORF">GLOINDRAFT_26938</name>
</gene>
<protein>
    <recommendedName>
        <fullName evidence="2">Zinc-ribbon domain-containing protein</fullName>
    </recommendedName>
</protein>
<dbReference type="AlphaFoldDB" id="U9TYX3"/>
<evidence type="ECO:0000313" key="1">
    <source>
        <dbReference type="EMBL" id="ESA12612.1"/>
    </source>
</evidence>
<organism evidence="1">
    <name type="scientific">Rhizophagus irregularis (strain DAOM 181602 / DAOM 197198 / MUCL 43194)</name>
    <name type="common">Arbuscular mycorrhizal fungus</name>
    <name type="synonym">Glomus intraradices</name>
    <dbReference type="NCBI Taxonomy" id="747089"/>
    <lineage>
        <taxon>Eukaryota</taxon>
        <taxon>Fungi</taxon>
        <taxon>Fungi incertae sedis</taxon>
        <taxon>Mucoromycota</taxon>
        <taxon>Glomeromycotina</taxon>
        <taxon>Glomeromycetes</taxon>
        <taxon>Glomerales</taxon>
        <taxon>Glomeraceae</taxon>
        <taxon>Rhizophagus</taxon>
    </lineage>
</organism>
<sequence length="199" mass="23052">MRIYDLAIYRQKKFLVLDHFRLREAQQLSLRMRYRNISNIYVTQCYYHTPIIICKNILHLVVFNGGSSHQDISKVIGRYTEDMKNTSMVVNKSSICNEKVDNKQCLWLCAIAGKRGGLYLSTEYVNANIPMRWRCADGYKWTTSLNNIKNGKTWCPYCANKASHTIEDAKQVAFTSTGSTQERIMQRESDCLEVLCLVL</sequence>
<reference evidence="1" key="1">
    <citation type="submission" date="2013-07" db="EMBL/GenBank/DDBJ databases">
        <title>The genome of an arbuscular mycorrhizal fungus provides insights into the evolution of the oldest plant symbiosis.</title>
        <authorList>
            <consortium name="DOE Joint Genome Institute"/>
            <person name="Tisserant E."/>
            <person name="Malbreil M."/>
            <person name="Kuo A."/>
            <person name="Kohler A."/>
            <person name="Symeonidi A."/>
            <person name="Balestrini R."/>
            <person name="Charron P."/>
            <person name="Duensing N."/>
            <person name="Frei-dit-Frey N."/>
            <person name="Gianinazzi-Pearson V."/>
            <person name="Gilbert B."/>
            <person name="Handa Y."/>
            <person name="Hijri M."/>
            <person name="Kaul R."/>
            <person name="Kawaguchi M."/>
            <person name="Krajinski F."/>
            <person name="Lammers P."/>
            <person name="Lapierre D."/>
            <person name="Masclaux F.G."/>
            <person name="Murat C."/>
            <person name="Morin E."/>
            <person name="Ndikumana S."/>
            <person name="Pagni M."/>
            <person name="Petitpierre D."/>
            <person name="Requena N."/>
            <person name="Rosikiewicz P."/>
            <person name="Riley R."/>
            <person name="Saito K."/>
            <person name="San Clemente H."/>
            <person name="Shapiro H."/>
            <person name="van Tuinen D."/>
            <person name="Becard G."/>
            <person name="Bonfante P."/>
            <person name="Paszkowski U."/>
            <person name="Shachar-Hill Y."/>
            <person name="Young J.P."/>
            <person name="Sanders I.R."/>
            <person name="Henrissat B."/>
            <person name="Rensing S.A."/>
            <person name="Grigoriev I.V."/>
            <person name="Corradi N."/>
            <person name="Roux C."/>
            <person name="Martin F."/>
        </authorList>
    </citation>
    <scope>NUCLEOTIDE SEQUENCE</scope>
    <source>
        <strain evidence="1">DAOM 197198</strain>
    </source>
</reference>
<name>U9TYX3_RHIID</name>
<dbReference type="EMBL" id="KI284746">
    <property type="protein sequence ID" value="ESA12612.1"/>
    <property type="molecule type" value="Genomic_DNA"/>
</dbReference>
<evidence type="ECO:0008006" key="2">
    <source>
        <dbReference type="Google" id="ProtNLM"/>
    </source>
</evidence>
<accession>U9TYX3</accession>
<dbReference type="HOGENOM" id="CLU_1372848_0_0_1"/>